<gene>
    <name evidence="4" type="ORF">SAMN04488108_2775</name>
</gene>
<accession>A0A1M7ZEZ8</accession>
<evidence type="ECO:0000313" key="4">
    <source>
        <dbReference type="EMBL" id="SHO63470.1"/>
    </source>
</evidence>
<evidence type="ECO:0000256" key="1">
    <source>
        <dbReference type="ARBA" id="ARBA00022553"/>
    </source>
</evidence>
<dbReference type="OrthoDB" id="7631574at2"/>
<dbReference type="Pfam" id="PF00072">
    <property type="entry name" value="Response_reg"/>
    <property type="match status" value="1"/>
</dbReference>
<dbReference type="PANTHER" id="PTHR44591">
    <property type="entry name" value="STRESS RESPONSE REGULATOR PROTEIN 1"/>
    <property type="match status" value="1"/>
</dbReference>
<dbReference type="SUPFAM" id="SSF52172">
    <property type="entry name" value="CheY-like"/>
    <property type="match status" value="1"/>
</dbReference>
<feature type="domain" description="Response regulatory" evidence="3">
    <location>
        <begin position="2"/>
        <end position="118"/>
    </location>
</feature>
<dbReference type="STRING" id="1073327.SAMN04488108_2775"/>
<dbReference type="PANTHER" id="PTHR44591:SF3">
    <property type="entry name" value="RESPONSE REGULATORY DOMAIN-CONTAINING PROTEIN"/>
    <property type="match status" value="1"/>
</dbReference>
<sequence>MRILVVDDDAVHLLILRKIFEKSDDTVVVAHNGKEALQELERDPGFNVILTDIMMPEMDGVELLGKVKSNLKTMGIPVIGFTAGDVEYFRKKSQVPFDSLVPKPMDFWALHDLAKKKAIALLN</sequence>
<reference evidence="5" key="1">
    <citation type="submission" date="2016-12" db="EMBL/GenBank/DDBJ databases">
        <authorList>
            <person name="Varghese N."/>
            <person name="Submissions S."/>
        </authorList>
    </citation>
    <scope>NUCLEOTIDE SEQUENCE [LARGE SCALE GENOMIC DNA]</scope>
    <source>
        <strain evidence="5">DSM 25035</strain>
    </source>
</reference>
<proteinExistence type="predicted"/>
<organism evidence="4 5">
    <name type="scientific">Algoriphagus zhangzhouensis</name>
    <dbReference type="NCBI Taxonomy" id="1073327"/>
    <lineage>
        <taxon>Bacteria</taxon>
        <taxon>Pseudomonadati</taxon>
        <taxon>Bacteroidota</taxon>
        <taxon>Cytophagia</taxon>
        <taxon>Cytophagales</taxon>
        <taxon>Cyclobacteriaceae</taxon>
        <taxon>Algoriphagus</taxon>
    </lineage>
</organism>
<dbReference type="PROSITE" id="PS50110">
    <property type="entry name" value="RESPONSE_REGULATORY"/>
    <property type="match status" value="1"/>
</dbReference>
<keyword evidence="5" id="KW-1185">Reference proteome</keyword>
<feature type="modified residue" description="4-aspartylphosphate" evidence="2">
    <location>
        <position position="52"/>
    </location>
</feature>
<evidence type="ECO:0000313" key="5">
    <source>
        <dbReference type="Proteomes" id="UP000184609"/>
    </source>
</evidence>
<dbReference type="GO" id="GO:0000160">
    <property type="term" value="P:phosphorelay signal transduction system"/>
    <property type="evidence" value="ECO:0007669"/>
    <property type="project" value="InterPro"/>
</dbReference>
<name>A0A1M7ZEZ8_9BACT</name>
<dbReference type="Gene3D" id="3.40.50.2300">
    <property type="match status" value="1"/>
</dbReference>
<dbReference type="Proteomes" id="UP000184609">
    <property type="component" value="Unassembled WGS sequence"/>
</dbReference>
<evidence type="ECO:0000256" key="2">
    <source>
        <dbReference type="PROSITE-ProRule" id="PRU00169"/>
    </source>
</evidence>
<dbReference type="CDD" id="cd17546">
    <property type="entry name" value="REC_hyHK_CKI1_RcsC-like"/>
    <property type="match status" value="1"/>
</dbReference>
<dbReference type="AlphaFoldDB" id="A0A1M7ZEZ8"/>
<dbReference type="RefSeq" id="WP_073572382.1">
    <property type="nucleotide sequence ID" value="NZ_FRXN01000003.1"/>
</dbReference>
<dbReference type="SMART" id="SM00448">
    <property type="entry name" value="REC"/>
    <property type="match status" value="1"/>
</dbReference>
<evidence type="ECO:0000259" key="3">
    <source>
        <dbReference type="PROSITE" id="PS50110"/>
    </source>
</evidence>
<dbReference type="InterPro" id="IPR011006">
    <property type="entry name" value="CheY-like_superfamily"/>
</dbReference>
<dbReference type="EMBL" id="FRXN01000003">
    <property type="protein sequence ID" value="SHO63470.1"/>
    <property type="molecule type" value="Genomic_DNA"/>
</dbReference>
<dbReference type="InterPro" id="IPR001789">
    <property type="entry name" value="Sig_transdc_resp-reg_receiver"/>
</dbReference>
<protein>
    <submittedName>
        <fullName evidence="4">Response regulator receiver domain-containing protein</fullName>
    </submittedName>
</protein>
<keyword evidence="1 2" id="KW-0597">Phosphoprotein</keyword>
<dbReference type="InterPro" id="IPR050595">
    <property type="entry name" value="Bact_response_regulator"/>
</dbReference>